<name>A0A9N9TMD5_PHYSR</name>
<dbReference type="InterPro" id="IPR042269">
    <property type="entry name" value="Ser_carbopepase_S28_SKS"/>
</dbReference>
<dbReference type="Proteomes" id="UP001153712">
    <property type="component" value="Chromosome 12"/>
</dbReference>
<keyword evidence="4" id="KW-0378">Hydrolase</keyword>
<evidence type="ECO:0008006" key="9">
    <source>
        <dbReference type="Google" id="ProtNLM"/>
    </source>
</evidence>
<dbReference type="InterPro" id="IPR029058">
    <property type="entry name" value="AB_hydrolase_fold"/>
</dbReference>
<dbReference type="PANTHER" id="PTHR11010:SF38">
    <property type="entry name" value="LYSOSOMAL PRO-X CARBOXYPEPTIDASE"/>
    <property type="match status" value="1"/>
</dbReference>
<dbReference type="InterPro" id="IPR008758">
    <property type="entry name" value="Peptidase_S28"/>
</dbReference>
<dbReference type="OrthoDB" id="2130629at2759"/>
<dbReference type="Pfam" id="PF05577">
    <property type="entry name" value="Peptidase_S28"/>
    <property type="match status" value="1"/>
</dbReference>
<evidence type="ECO:0000256" key="1">
    <source>
        <dbReference type="ARBA" id="ARBA00011079"/>
    </source>
</evidence>
<dbReference type="GO" id="GO:0006508">
    <property type="term" value="P:proteolysis"/>
    <property type="evidence" value="ECO:0007669"/>
    <property type="project" value="UniProtKB-KW"/>
</dbReference>
<dbReference type="AlphaFoldDB" id="A0A9N9TMD5"/>
<keyword evidence="5" id="KW-0325">Glycoprotein</keyword>
<reference evidence="7" key="1">
    <citation type="submission" date="2022-01" db="EMBL/GenBank/DDBJ databases">
        <authorList>
            <person name="King R."/>
        </authorList>
    </citation>
    <scope>NUCLEOTIDE SEQUENCE</scope>
</reference>
<dbReference type="PANTHER" id="PTHR11010">
    <property type="entry name" value="PROTEASE S28 PRO-X CARBOXYPEPTIDASE-RELATED"/>
    <property type="match status" value="1"/>
</dbReference>
<dbReference type="GO" id="GO:0008239">
    <property type="term" value="F:dipeptidyl-peptidase activity"/>
    <property type="evidence" value="ECO:0007669"/>
    <property type="project" value="TreeGrafter"/>
</dbReference>
<feature type="chain" id="PRO_5040286545" description="Prolylcarboxypeptidase" evidence="6">
    <location>
        <begin position="21"/>
        <end position="463"/>
    </location>
</feature>
<evidence type="ECO:0000256" key="4">
    <source>
        <dbReference type="ARBA" id="ARBA00022801"/>
    </source>
</evidence>
<accession>A0A9N9TMD5</accession>
<dbReference type="Gene3D" id="1.20.120.980">
    <property type="entry name" value="Serine carboxypeptidase S28, SKS domain"/>
    <property type="match status" value="1"/>
</dbReference>
<evidence type="ECO:0000256" key="6">
    <source>
        <dbReference type="SAM" id="SignalP"/>
    </source>
</evidence>
<dbReference type="SUPFAM" id="SSF53474">
    <property type="entry name" value="alpha/beta-Hydrolases"/>
    <property type="match status" value="1"/>
</dbReference>
<evidence type="ECO:0000256" key="5">
    <source>
        <dbReference type="ARBA" id="ARBA00023180"/>
    </source>
</evidence>
<evidence type="ECO:0000256" key="3">
    <source>
        <dbReference type="ARBA" id="ARBA00022729"/>
    </source>
</evidence>
<dbReference type="GO" id="GO:0070008">
    <property type="term" value="F:serine-type exopeptidase activity"/>
    <property type="evidence" value="ECO:0007669"/>
    <property type="project" value="InterPro"/>
</dbReference>
<gene>
    <name evidence="7" type="ORF">PHYEVI_LOCUS3066</name>
</gene>
<evidence type="ECO:0000313" key="8">
    <source>
        <dbReference type="Proteomes" id="UP001153712"/>
    </source>
</evidence>
<organism evidence="7 8">
    <name type="scientific">Phyllotreta striolata</name>
    <name type="common">Striped flea beetle</name>
    <name type="synonym">Crioceris striolata</name>
    <dbReference type="NCBI Taxonomy" id="444603"/>
    <lineage>
        <taxon>Eukaryota</taxon>
        <taxon>Metazoa</taxon>
        <taxon>Ecdysozoa</taxon>
        <taxon>Arthropoda</taxon>
        <taxon>Hexapoda</taxon>
        <taxon>Insecta</taxon>
        <taxon>Pterygota</taxon>
        <taxon>Neoptera</taxon>
        <taxon>Endopterygota</taxon>
        <taxon>Coleoptera</taxon>
        <taxon>Polyphaga</taxon>
        <taxon>Cucujiformia</taxon>
        <taxon>Chrysomeloidea</taxon>
        <taxon>Chrysomelidae</taxon>
        <taxon>Galerucinae</taxon>
        <taxon>Alticini</taxon>
        <taxon>Phyllotreta</taxon>
    </lineage>
</organism>
<sequence length="463" mass="52910">MLLRFYPLSVVCCTINLVLSERFYALETRYIDVPVTHFDWRYQTDTFKLRYMVGSRGIDDSGPIFAYIGGSGDITVYSRNSGYVFEIAKAFKASVVFIEHRYYGRSFPFESDSLSKKNMRFLSTREVLADIVLVINHLRKSSTGEQRQVVAFGGGYGGTLAAWLRVKYPFLITGAIASSAPMAFSTMVKSCDCFYEKITEGFRRYGGEQCVRTIKLGWDVVINLSKTKLGLDFLSTTWKLCRDLKSIKDINLLLDWLTKVYVDLSVNNYHYPTDFFVPLPAYPVKLFCNKLTTSFANDTKGLIEYFGEALQIYTNYTRKVVCNEFETAAEYAFKFQRCAELVMPVCSVESDMFINRDWSYRTFSAECGERFGIGDATRDRVVREYGENLEHSSNVLFVNGEMDPYSCYSFSSNASASIRSFEILDGPHHVEMRSPDVSDNNYIVNARNMYVEAVRSWLKGSGR</sequence>
<keyword evidence="3 6" id="KW-0732">Signal</keyword>
<evidence type="ECO:0000256" key="2">
    <source>
        <dbReference type="ARBA" id="ARBA00022670"/>
    </source>
</evidence>
<evidence type="ECO:0000313" key="7">
    <source>
        <dbReference type="EMBL" id="CAG9856646.1"/>
    </source>
</evidence>
<keyword evidence="8" id="KW-1185">Reference proteome</keyword>
<keyword evidence="2" id="KW-0645">Protease</keyword>
<dbReference type="EMBL" id="OU900105">
    <property type="protein sequence ID" value="CAG9856646.1"/>
    <property type="molecule type" value="Genomic_DNA"/>
</dbReference>
<comment type="similarity">
    <text evidence="1">Belongs to the peptidase S28 family.</text>
</comment>
<proteinExistence type="inferred from homology"/>
<feature type="signal peptide" evidence="6">
    <location>
        <begin position="1"/>
        <end position="20"/>
    </location>
</feature>
<dbReference type="Gene3D" id="3.40.50.1820">
    <property type="entry name" value="alpha/beta hydrolase"/>
    <property type="match status" value="1"/>
</dbReference>
<protein>
    <recommendedName>
        <fullName evidence="9">Prolylcarboxypeptidase</fullName>
    </recommendedName>
</protein>